<name>A0A3N4I873_ASCIM</name>
<organism evidence="1 2">
    <name type="scientific">Ascobolus immersus RN42</name>
    <dbReference type="NCBI Taxonomy" id="1160509"/>
    <lineage>
        <taxon>Eukaryota</taxon>
        <taxon>Fungi</taxon>
        <taxon>Dikarya</taxon>
        <taxon>Ascomycota</taxon>
        <taxon>Pezizomycotina</taxon>
        <taxon>Pezizomycetes</taxon>
        <taxon>Pezizales</taxon>
        <taxon>Ascobolaceae</taxon>
        <taxon>Ascobolus</taxon>
    </lineage>
</organism>
<evidence type="ECO:0000313" key="2">
    <source>
        <dbReference type="Proteomes" id="UP000275078"/>
    </source>
</evidence>
<accession>A0A3N4I873</accession>
<gene>
    <name evidence="1" type="ORF">BJ508DRAFT_90235</name>
</gene>
<reference evidence="1 2" key="1">
    <citation type="journal article" date="2018" name="Nat. Ecol. Evol.">
        <title>Pezizomycetes genomes reveal the molecular basis of ectomycorrhizal truffle lifestyle.</title>
        <authorList>
            <person name="Murat C."/>
            <person name="Payen T."/>
            <person name="Noel B."/>
            <person name="Kuo A."/>
            <person name="Morin E."/>
            <person name="Chen J."/>
            <person name="Kohler A."/>
            <person name="Krizsan K."/>
            <person name="Balestrini R."/>
            <person name="Da Silva C."/>
            <person name="Montanini B."/>
            <person name="Hainaut M."/>
            <person name="Levati E."/>
            <person name="Barry K.W."/>
            <person name="Belfiori B."/>
            <person name="Cichocki N."/>
            <person name="Clum A."/>
            <person name="Dockter R.B."/>
            <person name="Fauchery L."/>
            <person name="Guy J."/>
            <person name="Iotti M."/>
            <person name="Le Tacon F."/>
            <person name="Lindquist E.A."/>
            <person name="Lipzen A."/>
            <person name="Malagnac F."/>
            <person name="Mello A."/>
            <person name="Molinier V."/>
            <person name="Miyauchi S."/>
            <person name="Poulain J."/>
            <person name="Riccioni C."/>
            <person name="Rubini A."/>
            <person name="Sitrit Y."/>
            <person name="Splivallo R."/>
            <person name="Traeger S."/>
            <person name="Wang M."/>
            <person name="Zifcakova L."/>
            <person name="Wipf D."/>
            <person name="Zambonelli A."/>
            <person name="Paolocci F."/>
            <person name="Nowrousian M."/>
            <person name="Ottonello S."/>
            <person name="Baldrian P."/>
            <person name="Spatafora J.W."/>
            <person name="Henrissat B."/>
            <person name="Nagy L.G."/>
            <person name="Aury J.M."/>
            <person name="Wincker P."/>
            <person name="Grigoriev I.V."/>
            <person name="Bonfante P."/>
            <person name="Martin F.M."/>
        </authorList>
    </citation>
    <scope>NUCLEOTIDE SEQUENCE [LARGE SCALE GENOMIC DNA]</scope>
    <source>
        <strain evidence="1 2">RN42</strain>
    </source>
</reference>
<sequence length="176" mass="19988">MRCRKDWTCSCSSKRKMLQRLHLHHVSYIGKFRIFVCSSAPTSTSTAGLVHHRDSSFVIAKLQNSVSPSCALDLSEIAFPFPPCRRYSFFALEPFPWCSSNLFFSSLAFSVASFIRNSLCTFNTRKTTDNKTTMTAPKKLPLRWRVGGRRVRLTADEMRGEAKHSSILLSRNKLAC</sequence>
<protein>
    <submittedName>
        <fullName evidence="1">Uncharacterized protein</fullName>
    </submittedName>
</protein>
<dbReference type="AlphaFoldDB" id="A0A3N4I873"/>
<dbReference type="Proteomes" id="UP000275078">
    <property type="component" value="Unassembled WGS sequence"/>
</dbReference>
<proteinExistence type="predicted"/>
<keyword evidence="2" id="KW-1185">Reference proteome</keyword>
<evidence type="ECO:0000313" key="1">
    <source>
        <dbReference type="EMBL" id="RPA82265.1"/>
    </source>
</evidence>
<dbReference type="EMBL" id="ML119672">
    <property type="protein sequence ID" value="RPA82265.1"/>
    <property type="molecule type" value="Genomic_DNA"/>
</dbReference>